<dbReference type="SUPFAM" id="SSF52540">
    <property type="entry name" value="P-loop containing nucleoside triphosphate hydrolases"/>
    <property type="match status" value="1"/>
</dbReference>
<sequence>MKKAKDSILNYLETHSKLTANQQSTPFTTKEIADTLFLERSNVSRALNALHKENLVLKETGKPVIYRLNHKNYVSTDQSFRSLIGYNQLLKSRIKSLKAAVSYPPYPLPIFISGMEGTGKTLVANCIYSYMKEKKIFDDDSTFQIVKCETIESNNPLDTLFDNLPKGLILFDHVDMAPNSFNAQLMNKVKQYYAHSSYAERKTHFVFISEDSSIPLFQLNIGISIRLPNIHRYSLHERFQFAKKYFLIEAKNLRKDVAIESSLLALFLLYLPPQNMTQLANDIRTSCVNAYSGNEDDSLMINATHLPTDVLKGFFDYSKMKEHLDDIIRPKMLYTFNANKQAMIIHQNNSYKDLVTYAPHMIHSQLRVKSVKTSIQVIMNQLLESTSQILTSQQLKRKIGERLYRMVTEFFDACQDHFQQLYNQKNIFALSMIVDSKIRQDSPIKELNNDQFNYVLSHYPDAFKMTTVFAKQLEKIFDMTFTLKELALLCLTISSQHPTPNDIPHPGLLIVMHGSSSAKSIADVVNQLLNIDIAYAYDMPLNESVSNAYEHISDIVQQIDQGLGVLILSDMGSLSFFGSILSKELDIKTRTLEMVSTPIALESAQRILKENDIDIIYHDLIHYNFKNSSFQTSLYKLNKPKKKKVIITLCLTGEGSAIKLKNMIEDSATIDSTHIDIIPLSILNHKDALQHINKIAKKKEILAIVGTINPNIHNIPFISIDKMLMNNNYSELKHIIENNLKTIPDTDTATDEEILINVKDYLAKEMSSYPYTKIHDKIIAFISFCGNRFERDYSIDKQIGLIVHMASSIEHIIRNTHENTITNMSLYSKAYKKELFLIKNSLYDIEKTLHIQFPESEVIYLLILLLELKGD</sequence>
<proteinExistence type="predicted"/>
<dbReference type="Gene3D" id="3.40.50.300">
    <property type="entry name" value="P-loop containing nucleotide triphosphate hydrolases"/>
    <property type="match status" value="1"/>
</dbReference>
<evidence type="ECO:0000259" key="2">
    <source>
        <dbReference type="PROSITE" id="PS51096"/>
    </source>
</evidence>
<dbReference type="Gene3D" id="3.40.50.510">
    <property type="entry name" value="Phosphotransferase system, mannose-type IIA component"/>
    <property type="match status" value="1"/>
</dbReference>
<name>A0A8J8MHU2_9FIRM</name>
<dbReference type="InterPro" id="IPR036662">
    <property type="entry name" value="PTS_EIIA_man-typ_sf"/>
</dbReference>
<evidence type="ECO:0000256" key="1">
    <source>
        <dbReference type="ARBA" id="ARBA00022679"/>
    </source>
</evidence>
<keyword evidence="5" id="KW-1185">Reference proteome</keyword>
<dbReference type="Gene3D" id="1.10.10.10">
    <property type="entry name" value="Winged helix-like DNA-binding domain superfamily/Winged helix DNA-binding domain"/>
    <property type="match status" value="1"/>
</dbReference>
<dbReference type="InterPro" id="IPR027417">
    <property type="entry name" value="P-loop_NTPase"/>
</dbReference>
<evidence type="ECO:0000313" key="5">
    <source>
        <dbReference type="Proteomes" id="UP000683246"/>
    </source>
</evidence>
<dbReference type="InterPro" id="IPR036634">
    <property type="entry name" value="PRD_sf"/>
</dbReference>
<evidence type="ECO:0000313" key="4">
    <source>
        <dbReference type="EMBL" id="QUI22097.1"/>
    </source>
</evidence>
<dbReference type="InterPro" id="IPR011608">
    <property type="entry name" value="PRD"/>
</dbReference>
<dbReference type="SUPFAM" id="SSF63520">
    <property type="entry name" value="PTS-regulatory domain, PRD"/>
    <property type="match status" value="2"/>
</dbReference>
<dbReference type="EMBL" id="CP058649">
    <property type="protein sequence ID" value="QUI22097.1"/>
    <property type="molecule type" value="Genomic_DNA"/>
</dbReference>
<dbReference type="PANTHER" id="PTHR32071:SF38">
    <property type="entry name" value="PSP OPERON TRANSCRIPTIONAL ACTIVATOR"/>
    <property type="match status" value="1"/>
</dbReference>
<dbReference type="Pfam" id="PF00874">
    <property type="entry name" value="PRD"/>
    <property type="match status" value="1"/>
</dbReference>
<dbReference type="GO" id="GO:0006355">
    <property type="term" value="P:regulation of DNA-templated transcription"/>
    <property type="evidence" value="ECO:0007669"/>
    <property type="project" value="InterPro"/>
</dbReference>
<evidence type="ECO:0000259" key="3">
    <source>
        <dbReference type="PROSITE" id="PS51372"/>
    </source>
</evidence>
<organism evidence="4 5">
    <name type="scientific">Vallitalea pronyensis</name>
    <dbReference type="NCBI Taxonomy" id="1348613"/>
    <lineage>
        <taxon>Bacteria</taxon>
        <taxon>Bacillati</taxon>
        <taxon>Bacillota</taxon>
        <taxon>Clostridia</taxon>
        <taxon>Lachnospirales</taxon>
        <taxon>Vallitaleaceae</taxon>
        <taxon>Vallitalea</taxon>
    </lineage>
</organism>
<dbReference type="InterPro" id="IPR004701">
    <property type="entry name" value="PTS_EIIA_man-typ"/>
</dbReference>
<feature type="domain" description="PTS EIIA type-4" evidence="2">
    <location>
        <begin position="505"/>
        <end position="645"/>
    </location>
</feature>
<keyword evidence="1" id="KW-0808">Transferase</keyword>
<dbReference type="KEGG" id="vpy:HZI73_07195"/>
<protein>
    <submittedName>
        <fullName evidence="4">PRD domain-containing protein</fullName>
    </submittedName>
</protein>
<dbReference type="GO" id="GO:0016740">
    <property type="term" value="F:transferase activity"/>
    <property type="evidence" value="ECO:0007669"/>
    <property type="project" value="UniProtKB-KW"/>
</dbReference>
<dbReference type="SUPFAM" id="SSF53062">
    <property type="entry name" value="PTS system fructose IIA component-like"/>
    <property type="match status" value="1"/>
</dbReference>
<reference evidence="4" key="1">
    <citation type="submission" date="2020-07" db="EMBL/GenBank/DDBJ databases">
        <title>Vallitalea pronyensis genome.</title>
        <authorList>
            <person name="Postec A."/>
        </authorList>
    </citation>
    <scope>NUCLEOTIDE SEQUENCE</scope>
    <source>
        <strain evidence="4">FatNI3</strain>
    </source>
</reference>
<dbReference type="PROSITE" id="PS51372">
    <property type="entry name" value="PRD_2"/>
    <property type="match status" value="2"/>
</dbReference>
<dbReference type="AlphaFoldDB" id="A0A8J8MHU2"/>
<dbReference type="GO" id="GO:0009401">
    <property type="term" value="P:phosphoenolpyruvate-dependent sugar phosphotransferase system"/>
    <property type="evidence" value="ECO:0007669"/>
    <property type="project" value="InterPro"/>
</dbReference>
<gene>
    <name evidence="4" type="ORF">HZI73_07195</name>
</gene>
<dbReference type="PROSITE" id="PS51096">
    <property type="entry name" value="PTS_EIIA_TYPE_4"/>
    <property type="match status" value="1"/>
</dbReference>
<dbReference type="InterPro" id="IPR036388">
    <property type="entry name" value="WH-like_DNA-bd_sf"/>
</dbReference>
<dbReference type="InterPro" id="IPR036390">
    <property type="entry name" value="WH_DNA-bd_sf"/>
</dbReference>
<dbReference type="Gene3D" id="1.10.1790.10">
    <property type="entry name" value="PRD domain"/>
    <property type="match status" value="1"/>
</dbReference>
<feature type="domain" description="PRD" evidence="3">
    <location>
        <begin position="398"/>
        <end position="503"/>
    </location>
</feature>
<accession>A0A8J8MHU2</accession>
<dbReference type="PANTHER" id="PTHR32071">
    <property type="entry name" value="TRANSCRIPTIONAL REGULATORY PROTEIN"/>
    <property type="match status" value="1"/>
</dbReference>
<feature type="domain" description="PRD" evidence="3">
    <location>
        <begin position="769"/>
        <end position="871"/>
    </location>
</feature>
<dbReference type="GO" id="GO:0016020">
    <property type="term" value="C:membrane"/>
    <property type="evidence" value="ECO:0007669"/>
    <property type="project" value="InterPro"/>
</dbReference>
<dbReference type="Proteomes" id="UP000683246">
    <property type="component" value="Chromosome"/>
</dbReference>
<dbReference type="Pfam" id="PF03610">
    <property type="entry name" value="EIIA-man"/>
    <property type="match status" value="1"/>
</dbReference>
<dbReference type="RefSeq" id="WP_212697575.1">
    <property type="nucleotide sequence ID" value="NZ_CP058649.1"/>
</dbReference>
<dbReference type="SUPFAM" id="SSF46785">
    <property type="entry name" value="Winged helix' DNA-binding domain"/>
    <property type="match status" value="1"/>
</dbReference>